<comment type="caution">
    <text evidence="1">The sequence shown here is derived from an EMBL/GenBank/DDBJ whole genome shotgun (WGS) entry which is preliminary data.</text>
</comment>
<dbReference type="OrthoDB" id="6754530at2759"/>
<reference evidence="1 2" key="1">
    <citation type="submission" date="2017-03" db="EMBL/GenBank/DDBJ databases">
        <title>Genome of the blue death feigning beetle - Asbolus verrucosus.</title>
        <authorList>
            <person name="Rider S.D."/>
        </authorList>
    </citation>
    <scope>NUCLEOTIDE SEQUENCE [LARGE SCALE GENOMIC DNA]</scope>
    <source>
        <strain evidence="1">Butters</strain>
        <tissue evidence="1">Head and leg muscle</tissue>
    </source>
</reference>
<evidence type="ECO:0000313" key="1">
    <source>
        <dbReference type="EMBL" id="RZC36931.1"/>
    </source>
</evidence>
<accession>A0A482VVH6</accession>
<dbReference type="AlphaFoldDB" id="A0A482VVH6"/>
<sequence length="87" mass="10126">MAAEDEKIGKILRVCERQIEELEGGKSDFAYHNTRNSLHNIWTKLDASADKSRRIKEIDACLKNLERKAHENERKKFLNYYGSGSEK</sequence>
<dbReference type="EMBL" id="QDEB01057418">
    <property type="protein sequence ID" value="RZC36931.1"/>
    <property type="molecule type" value="Genomic_DNA"/>
</dbReference>
<protein>
    <submittedName>
        <fullName evidence="1">Uncharacterized protein</fullName>
    </submittedName>
</protein>
<evidence type="ECO:0000313" key="2">
    <source>
        <dbReference type="Proteomes" id="UP000292052"/>
    </source>
</evidence>
<organism evidence="1 2">
    <name type="scientific">Asbolus verrucosus</name>
    <name type="common">Desert ironclad beetle</name>
    <dbReference type="NCBI Taxonomy" id="1661398"/>
    <lineage>
        <taxon>Eukaryota</taxon>
        <taxon>Metazoa</taxon>
        <taxon>Ecdysozoa</taxon>
        <taxon>Arthropoda</taxon>
        <taxon>Hexapoda</taxon>
        <taxon>Insecta</taxon>
        <taxon>Pterygota</taxon>
        <taxon>Neoptera</taxon>
        <taxon>Endopterygota</taxon>
        <taxon>Coleoptera</taxon>
        <taxon>Polyphaga</taxon>
        <taxon>Cucujiformia</taxon>
        <taxon>Tenebrionidae</taxon>
        <taxon>Pimeliinae</taxon>
        <taxon>Asbolus</taxon>
    </lineage>
</organism>
<keyword evidence="2" id="KW-1185">Reference proteome</keyword>
<gene>
    <name evidence="1" type="ORF">BDFB_006334</name>
</gene>
<proteinExistence type="predicted"/>
<name>A0A482VVH6_ASBVE</name>
<dbReference type="Proteomes" id="UP000292052">
    <property type="component" value="Unassembled WGS sequence"/>
</dbReference>